<gene>
    <name evidence="1" type="ordered locus">KSE_08950</name>
</gene>
<name>E4N6A1_KITSK</name>
<organism evidence="1 2">
    <name type="scientific">Kitasatospora setae (strain ATCC 33774 / DSM 43861 / JCM 3304 / KCC A-0304 / NBRC 14216 / KM-6054)</name>
    <name type="common">Streptomyces setae</name>
    <dbReference type="NCBI Taxonomy" id="452652"/>
    <lineage>
        <taxon>Bacteria</taxon>
        <taxon>Bacillati</taxon>
        <taxon>Actinomycetota</taxon>
        <taxon>Actinomycetes</taxon>
        <taxon>Kitasatosporales</taxon>
        <taxon>Streptomycetaceae</taxon>
        <taxon>Kitasatospora</taxon>
    </lineage>
</organism>
<keyword evidence="2" id="KW-1185">Reference proteome</keyword>
<evidence type="ECO:0008006" key="3">
    <source>
        <dbReference type="Google" id="ProtNLM"/>
    </source>
</evidence>
<evidence type="ECO:0000313" key="1">
    <source>
        <dbReference type="EMBL" id="BAJ26732.1"/>
    </source>
</evidence>
<dbReference type="STRING" id="452652.KSE_08950"/>
<proteinExistence type="predicted"/>
<dbReference type="KEGG" id="ksk:KSE_08950"/>
<dbReference type="Proteomes" id="UP000007076">
    <property type="component" value="Chromosome"/>
</dbReference>
<protein>
    <recommendedName>
        <fullName evidence="3">DUF1877 domain-containing protein</fullName>
    </recommendedName>
</protein>
<reference evidence="1 2" key="1">
    <citation type="journal article" date="2010" name="DNA Res.">
        <title>Genome sequence of Kitasatospora setae NBRC 14216T: an evolutionary snapshot of the family Streptomycetaceae.</title>
        <authorList>
            <person name="Ichikawa N."/>
            <person name="Oguchi A."/>
            <person name="Ikeda H."/>
            <person name="Ishikawa J."/>
            <person name="Kitani S."/>
            <person name="Watanabe Y."/>
            <person name="Nakamura S."/>
            <person name="Katano Y."/>
            <person name="Kishi E."/>
            <person name="Sasagawa M."/>
            <person name="Ankai A."/>
            <person name="Fukui S."/>
            <person name="Hashimoto Y."/>
            <person name="Kamata S."/>
            <person name="Otoguro M."/>
            <person name="Tanikawa S."/>
            <person name="Nihira T."/>
            <person name="Horinouchi S."/>
            <person name="Ohnishi Y."/>
            <person name="Hayakawa M."/>
            <person name="Kuzuyama T."/>
            <person name="Arisawa A."/>
            <person name="Nomoto F."/>
            <person name="Miura H."/>
            <person name="Takahashi Y."/>
            <person name="Fujita N."/>
        </authorList>
    </citation>
    <scope>NUCLEOTIDE SEQUENCE [LARGE SCALE GENOMIC DNA]</scope>
    <source>
        <strain evidence="2">ATCC 33774 / DSM 43861 / JCM 3304 / KCC A-0304 / NBRC 14216 / KM-6054</strain>
    </source>
</reference>
<dbReference type="PATRIC" id="fig|452652.3.peg.882"/>
<evidence type="ECO:0000313" key="2">
    <source>
        <dbReference type="Proteomes" id="UP000007076"/>
    </source>
</evidence>
<dbReference type="eggNOG" id="ENOG502ZVXS">
    <property type="taxonomic scope" value="Bacteria"/>
</dbReference>
<dbReference type="HOGENOM" id="CLU_116309_1_0_11"/>
<sequence>MSFHQQFRAVPPTELVVEPEWLAAFTTAAWRRFEEECAAGIATAIEKDFAAHALLYTGGVEVPDDPADVRTLPVFGGEAVFRADGQPPFLVLAPDAVARAAAYLAGVDFDALWAVAGGEIRVLGGSAAEEKAHRLYGHRDLAEFYGRSAAAGHAVVKAFRF</sequence>
<dbReference type="EMBL" id="AP010968">
    <property type="protein sequence ID" value="BAJ26732.1"/>
    <property type="molecule type" value="Genomic_DNA"/>
</dbReference>
<dbReference type="AlphaFoldDB" id="E4N6A1"/>
<dbReference type="RefSeq" id="WP_014134051.1">
    <property type="nucleotide sequence ID" value="NC_016109.1"/>
</dbReference>
<accession>E4N6A1</accession>